<accession>A0A562WSA0</accession>
<name>A0A562WSA0_9BACT</name>
<evidence type="ECO:0000313" key="1">
    <source>
        <dbReference type="EMBL" id="TWJ33005.1"/>
    </source>
</evidence>
<dbReference type="InterPro" id="IPR023170">
    <property type="entry name" value="HhH_base_excis_C"/>
</dbReference>
<dbReference type="GO" id="GO:0006281">
    <property type="term" value="P:DNA repair"/>
    <property type="evidence" value="ECO:0007669"/>
    <property type="project" value="InterPro"/>
</dbReference>
<organism evidence="1 2">
    <name type="scientific">Geobacter argillaceus</name>
    <dbReference type="NCBI Taxonomy" id="345631"/>
    <lineage>
        <taxon>Bacteria</taxon>
        <taxon>Pseudomonadati</taxon>
        <taxon>Thermodesulfobacteriota</taxon>
        <taxon>Desulfuromonadia</taxon>
        <taxon>Geobacterales</taxon>
        <taxon>Geobacteraceae</taxon>
        <taxon>Geobacter</taxon>
    </lineage>
</organism>
<gene>
    <name evidence="1" type="ORF">JN12_00416</name>
</gene>
<comment type="caution">
    <text evidence="1">The sequence shown here is derived from an EMBL/GenBank/DDBJ whole genome shotgun (WGS) entry which is preliminary data.</text>
</comment>
<dbReference type="EMBL" id="VLLN01000002">
    <property type="protein sequence ID" value="TWJ33005.1"/>
    <property type="molecule type" value="Genomic_DNA"/>
</dbReference>
<evidence type="ECO:0000313" key="2">
    <source>
        <dbReference type="Proteomes" id="UP000319449"/>
    </source>
</evidence>
<dbReference type="Proteomes" id="UP000319449">
    <property type="component" value="Unassembled WGS sequence"/>
</dbReference>
<sequence>MSIGRSTANLNECKRMHIKKLLDGLYAARSPAHLANDPLAFCHRYPDPADREVVGLIAALFAYGQVKIIRSNLEKIFAPMGSAPRRFLEQLEPRKALSIYSGFKHRFNDDRDLCALLLAIRTILESAGSIEAFYLAGHDPSAPDVTESMASFTARVLALDYAPVFGAPAIPGDSYFPFLFPSPAAGSACKRLCLYLRWMARPEDGIDLGLWQGIAPAQLIVPVDAHIQRICRFLGFTDRKQGDWRMAREITAALRQYDPVDPVKYDFSLCHLGISEGCDGKDLTKCLTCSIAGICRLGLGQA</sequence>
<dbReference type="Pfam" id="PF09674">
    <property type="entry name" value="DUF2400"/>
    <property type="match status" value="1"/>
</dbReference>
<dbReference type="Gene3D" id="1.10.1670.10">
    <property type="entry name" value="Helix-hairpin-Helix base-excision DNA repair enzymes (C-terminal)"/>
    <property type="match status" value="1"/>
</dbReference>
<keyword evidence="2" id="KW-1185">Reference proteome</keyword>
<protein>
    <submittedName>
        <fullName evidence="1">Uncharacterized protein (TIGR02757 family)</fullName>
    </submittedName>
</protein>
<dbReference type="InterPro" id="IPR014127">
    <property type="entry name" value="CHP02757"/>
</dbReference>
<proteinExistence type="predicted"/>
<dbReference type="AlphaFoldDB" id="A0A562WSA0"/>
<dbReference type="NCBIfam" id="TIGR02757">
    <property type="entry name" value="TIGR02757 family protein"/>
    <property type="match status" value="1"/>
</dbReference>
<dbReference type="InterPro" id="IPR011257">
    <property type="entry name" value="DNA_glycosylase"/>
</dbReference>
<reference evidence="1 2" key="1">
    <citation type="submission" date="2019-07" db="EMBL/GenBank/DDBJ databases">
        <title>Genomic Encyclopedia of Archaeal and Bacterial Type Strains, Phase II (KMG-II): from individual species to whole genera.</title>
        <authorList>
            <person name="Goeker M."/>
        </authorList>
    </citation>
    <scope>NUCLEOTIDE SEQUENCE [LARGE SCALE GENOMIC DNA]</scope>
    <source>
        <strain evidence="1 2">ATCC BAA-1139</strain>
    </source>
</reference>
<dbReference type="GO" id="GO:0003824">
    <property type="term" value="F:catalytic activity"/>
    <property type="evidence" value="ECO:0007669"/>
    <property type="project" value="InterPro"/>
</dbReference>
<dbReference type="SUPFAM" id="SSF48150">
    <property type="entry name" value="DNA-glycosylase"/>
    <property type="match status" value="1"/>
</dbReference>